<evidence type="ECO:0000256" key="4">
    <source>
        <dbReference type="ARBA" id="ARBA00022827"/>
    </source>
</evidence>
<evidence type="ECO:0000256" key="7">
    <source>
        <dbReference type="ARBA" id="ARBA00023157"/>
    </source>
</evidence>
<evidence type="ECO:0000256" key="6">
    <source>
        <dbReference type="ARBA" id="ARBA00023002"/>
    </source>
</evidence>
<feature type="domain" description="FAD/NAD(P)-binding" evidence="11">
    <location>
        <begin position="6"/>
        <end position="316"/>
    </location>
</feature>
<keyword evidence="5" id="KW-0521">NADP</keyword>
<dbReference type="InterPro" id="IPR023753">
    <property type="entry name" value="FAD/NAD-binding_dom"/>
</dbReference>
<evidence type="ECO:0000256" key="5">
    <source>
        <dbReference type="ARBA" id="ARBA00022857"/>
    </source>
</evidence>
<evidence type="ECO:0000259" key="11">
    <source>
        <dbReference type="Pfam" id="PF07992"/>
    </source>
</evidence>
<evidence type="ECO:0000313" key="12">
    <source>
        <dbReference type="EMBL" id="ORA81158.1"/>
    </source>
</evidence>
<keyword evidence="7" id="KW-1015">Disulfide bond</keyword>
<evidence type="ECO:0000256" key="3">
    <source>
        <dbReference type="ARBA" id="ARBA00022630"/>
    </source>
</evidence>
<feature type="domain" description="Pyridine nucleotide-disulphide oxidoreductase dimerisation" evidence="10">
    <location>
        <begin position="347"/>
        <end position="452"/>
    </location>
</feature>
<proteinExistence type="inferred from homology"/>
<dbReference type="SUPFAM" id="SSF51905">
    <property type="entry name" value="FAD/NAD(P)-binding domain"/>
    <property type="match status" value="1"/>
</dbReference>
<evidence type="ECO:0000256" key="8">
    <source>
        <dbReference type="ARBA" id="ARBA00023284"/>
    </source>
</evidence>
<dbReference type="SUPFAM" id="SSF55424">
    <property type="entry name" value="FAD/NAD-linked reductases, dimerisation (C-terminal) domain"/>
    <property type="match status" value="1"/>
</dbReference>
<dbReference type="InterPro" id="IPR036188">
    <property type="entry name" value="FAD/NAD-bd_sf"/>
</dbReference>
<keyword evidence="8 9" id="KW-0676">Redox-active center</keyword>
<comment type="cofactor">
    <cofactor evidence="1">
        <name>FAD</name>
        <dbReference type="ChEBI" id="CHEBI:57692"/>
    </cofactor>
</comment>
<evidence type="ECO:0000256" key="2">
    <source>
        <dbReference type="ARBA" id="ARBA00007532"/>
    </source>
</evidence>
<dbReference type="InterPro" id="IPR012999">
    <property type="entry name" value="Pyr_OxRdtase_I_AS"/>
</dbReference>
<dbReference type="Gene3D" id="3.50.50.60">
    <property type="entry name" value="FAD/NAD(P)-binding domain"/>
    <property type="match status" value="2"/>
</dbReference>
<dbReference type="RefSeq" id="WP_071509913.1">
    <property type="nucleotide sequence ID" value="NZ_CP060015.1"/>
</dbReference>
<dbReference type="NCBIfam" id="NF004992">
    <property type="entry name" value="PRK06370.1-4"/>
    <property type="match status" value="1"/>
</dbReference>
<dbReference type="Proteomes" id="UP000243140">
    <property type="component" value="Unassembled WGS sequence"/>
</dbReference>
<dbReference type="PIRSF" id="PIRSF000350">
    <property type="entry name" value="Mercury_reductase_MerA"/>
    <property type="match status" value="1"/>
</dbReference>
<dbReference type="PRINTS" id="PR00411">
    <property type="entry name" value="PNDRDTASEI"/>
</dbReference>
<dbReference type="InterPro" id="IPR004099">
    <property type="entry name" value="Pyr_nucl-diS_OxRdtase_dimer"/>
</dbReference>
<accession>A0ABX3SQ34</accession>
<name>A0ABX3SQ34_MYCMA</name>
<dbReference type="PANTHER" id="PTHR43014:SF2">
    <property type="entry name" value="MERCURIC REDUCTASE"/>
    <property type="match status" value="1"/>
</dbReference>
<comment type="caution">
    <text evidence="12">The sequence shown here is derived from an EMBL/GenBank/DDBJ whole genome shotgun (WGS) entry which is preliminary data.</text>
</comment>
<keyword evidence="13" id="KW-1185">Reference proteome</keyword>
<evidence type="ECO:0000259" key="10">
    <source>
        <dbReference type="Pfam" id="PF02852"/>
    </source>
</evidence>
<sequence length="460" mass="49119">MTEHFDAIIVGAGQAGPPLAGRLTSAGQRVAVIERKLIGGTCVNTGCIPTKTLVASAHAAHLARRGAEYGVGTGPIGVDMAKVKARKDDIMLKDREGVESWLEGMDGCTVFRGHARFEDPHTVGVNGDLLRADRIFLNVGGRAVVPEIPGLSDVDFLTNVSILELDTLPTHLVIIGGSYIALEFAQMYRRFGARVTVVEKGPRLASREDEDVSAAVKEILEAEGIDVVVDADDIRITKRDKGFELTPRAGAAPIAGSHLLVAVGRRPNTDDLGLEAAGVRTDARGYIAVDDQLKTNVDHIWAMGDCNGKGAFTHTSYNDFEIVAANLLDRDSHEPPRLVSDRITTYALYIDPPLGRAGMTVGQVRASGRNALVGKRPMTRVGRAVEKGETQGFMKVVVDADTDEILGAAILGVGGDEAIHAILDVMSAKAPYTTLSRTMHIHPTVSELIPTMLQEMSPLG</sequence>
<comment type="similarity">
    <text evidence="2 9">Belongs to the class-I pyridine nucleotide-disulfide oxidoreductase family.</text>
</comment>
<dbReference type="EMBL" id="MVHV01000014">
    <property type="protein sequence ID" value="ORA81158.1"/>
    <property type="molecule type" value="Genomic_DNA"/>
</dbReference>
<reference evidence="12 13" key="1">
    <citation type="submission" date="2017-02" db="EMBL/GenBank/DDBJ databases">
        <title>The new phylogeny of genus Mycobacterium.</title>
        <authorList>
            <person name="Tortoli E."/>
            <person name="Trovato A."/>
            <person name="Cirillo D.M."/>
        </authorList>
    </citation>
    <scope>NUCLEOTIDE SEQUENCE [LARGE SCALE GENOMIC DNA]</scope>
    <source>
        <strain evidence="12 13">IP1130001</strain>
    </source>
</reference>
<gene>
    <name evidence="12" type="ORF">BST29_14925</name>
</gene>
<organism evidence="12 13">
    <name type="scientific">Mycobacterium malmoense</name>
    <dbReference type="NCBI Taxonomy" id="1780"/>
    <lineage>
        <taxon>Bacteria</taxon>
        <taxon>Bacillati</taxon>
        <taxon>Actinomycetota</taxon>
        <taxon>Actinomycetes</taxon>
        <taxon>Mycobacteriales</taxon>
        <taxon>Mycobacteriaceae</taxon>
        <taxon>Mycobacterium</taxon>
    </lineage>
</organism>
<protein>
    <submittedName>
        <fullName evidence="12">Mercuric reductase</fullName>
    </submittedName>
</protein>
<dbReference type="InterPro" id="IPR016156">
    <property type="entry name" value="FAD/NAD-linked_Rdtase_dimer_sf"/>
</dbReference>
<dbReference type="Gene3D" id="3.30.390.30">
    <property type="match status" value="1"/>
</dbReference>
<dbReference type="PANTHER" id="PTHR43014">
    <property type="entry name" value="MERCURIC REDUCTASE"/>
    <property type="match status" value="1"/>
</dbReference>
<evidence type="ECO:0000256" key="1">
    <source>
        <dbReference type="ARBA" id="ARBA00001974"/>
    </source>
</evidence>
<dbReference type="PROSITE" id="PS00076">
    <property type="entry name" value="PYRIDINE_REDOX_1"/>
    <property type="match status" value="1"/>
</dbReference>
<dbReference type="InterPro" id="IPR001100">
    <property type="entry name" value="Pyr_nuc-diS_OxRdtase"/>
</dbReference>
<dbReference type="Pfam" id="PF02852">
    <property type="entry name" value="Pyr_redox_dim"/>
    <property type="match status" value="1"/>
</dbReference>
<keyword evidence="4 9" id="KW-0274">FAD</keyword>
<dbReference type="PRINTS" id="PR00368">
    <property type="entry name" value="FADPNR"/>
</dbReference>
<dbReference type="Pfam" id="PF07992">
    <property type="entry name" value="Pyr_redox_2"/>
    <property type="match status" value="1"/>
</dbReference>
<evidence type="ECO:0000313" key="13">
    <source>
        <dbReference type="Proteomes" id="UP000243140"/>
    </source>
</evidence>
<keyword evidence="6 9" id="KW-0560">Oxidoreductase</keyword>
<keyword evidence="3 9" id="KW-0285">Flavoprotein</keyword>
<evidence type="ECO:0000256" key="9">
    <source>
        <dbReference type="RuleBase" id="RU003691"/>
    </source>
</evidence>